<dbReference type="Proteomes" id="UP000289340">
    <property type="component" value="Chromosome 18"/>
</dbReference>
<feature type="non-terminal residue" evidence="15">
    <location>
        <position position="1"/>
    </location>
</feature>
<feature type="transmembrane region" description="Helical" evidence="12">
    <location>
        <begin position="322"/>
        <end position="343"/>
    </location>
</feature>
<feature type="domain" description="ABC transmembrane type-1" evidence="14">
    <location>
        <begin position="183"/>
        <end position="463"/>
    </location>
</feature>
<feature type="transmembrane region" description="Helical" evidence="12">
    <location>
        <begin position="848"/>
        <end position="873"/>
    </location>
</feature>
<dbReference type="GO" id="GO:0005524">
    <property type="term" value="F:ATP binding"/>
    <property type="evidence" value="ECO:0007669"/>
    <property type="project" value="UniProtKB-KW"/>
</dbReference>
<keyword evidence="9 12" id="KW-1133">Transmembrane helix</keyword>
<dbReference type="CDD" id="cd18579">
    <property type="entry name" value="ABC_6TM_ABCC_D1"/>
    <property type="match status" value="1"/>
</dbReference>
<evidence type="ECO:0000256" key="6">
    <source>
        <dbReference type="ARBA" id="ARBA00022741"/>
    </source>
</evidence>
<feature type="transmembrane region" description="Helical" evidence="12">
    <location>
        <begin position="173"/>
        <end position="200"/>
    </location>
</feature>
<dbReference type="InterPro" id="IPR036640">
    <property type="entry name" value="ABC1_TM_sf"/>
</dbReference>
<dbReference type="FunFam" id="3.40.50.300:FF:000508">
    <property type="entry name" value="ABC transporter C family member 5"/>
    <property type="match status" value="1"/>
</dbReference>
<dbReference type="InterPro" id="IPR017871">
    <property type="entry name" value="ABC_transporter-like_CS"/>
</dbReference>
<comment type="catalytic activity">
    <reaction evidence="11">
        <text>ATP + H2O + xenobioticSide 1 = ADP + phosphate + xenobioticSide 2.</text>
        <dbReference type="EC" id="7.6.2.2"/>
    </reaction>
</comment>
<feature type="transmembrane region" description="Helical" evidence="12">
    <location>
        <begin position="294"/>
        <end position="316"/>
    </location>
</feature>
<dbReference type="InterPro" id="IPR044726">
    <property type="entry name" value="ABCC_6TM_D2"/>
</dbReference>
<keyword evidence="5 12" id="KW-0812">Transmembrane</keyword>
<dbReference type="Gene3D" id="3.40.50.300">
    <property type="entry name" value="P-loop containing nucleotide triphosphate hydrolases"/>
    <property type="match status" value="2"/>
</dbReference>
<dbReference type="InterPro" id="IPR050173">
    <property type="entry name" value="ABC_transporter_C-like"/>
</dbReference>
<dbReference type="SMART" id="SM00382">
    <property type="entry name" value="AAA"/>
    <property type="match status" value="2"/>
</dbReference>
<feature type="domain" description="ABC transmembrane type-1" evidence="14">
    <location>
        <begin position="810"/>
        <end position="1049"/>
    </location>
</feature>
<dbReference type="Gene3D" id="1.20.1560.10">
    <property type="entry name" value="ABC transporter type 1, transmembrane domain"/>
    <property type="match status" value="3"/>
</dbReference>
<dbReference type="InterPro" id="IPR044746">
    <property type="entry name" value="ABCC_6TM_D1"/>
</dbReference>
<dbReference type="SUPFAM" id="SSF52540">
    <property type="entry name" value="P-loop containing nucleoside triphosphate hydrolases"/>
    <property type="match status" value="2"/>
</dbReference>
<evidence type="ECO:0000259" key="13">
    <source>
        <dbReference type="PROSITE" id="PS50893"/>
    </source>
</evidence>
<dbReference type="PROSITE" id="PS00211">
    <property type="entry name" value="ABC_TRANSPORTER_1"/>
    <property type="match status" value="1"/>
</dbReference>
<reference evidence="15 16" key="1">
    <citation type="submission" date="2018-09" db="EMBL/GenBank/DDBJ databases">
        <title>A high-quality reference genome of wild soybean provides a powerful tool to mine soybean genomes.</title>
        <authorList>
            <person name="Xie M."/>
            <person name="Chung C.Y.L."/>
            <person name="Li M.-W."/>
            <person name="Wong F.-L."/>
            <person name="Chan T.-F."/>
            <person name="Lam H.-M."/>
        </authorList>
    </citation>
    <scope>NUCLEOTIDE SEQUENCE [LARGE SCALE GENOMIC DNA]</scope>
    <source>
        <strain evidence="16">cv. W05</strain>
        <tissue evidence="15">Hypocotyl of etiolated seedlings</tissue>
    </source>
</reference>
<feature type="domain" description="ABC transporter" evidence="13">
    <location>
        <begin position="1086"/>
        <end position="1320"/>
    </location>
</feature>
<evidence type="ECO:0000256" key="10">
    <source>
        <dbReference type="ARBA" id="ARBA00023136"/>
    </source>
</evidence>
<dbReference type="CDD" id="cd03244">
    <property type="entry name" value="ABCC_MRP_domain2"/>
    <property type="match status" value="1"/>
</dbReference>
<feature type="transmembrane region" description="Helical" evidence="12">
    <location>
        <begin position="15"/>
        <end position="36"/>
    </location>
</feature>
<feature type="transmembrane region" description="Helical" evidence="12">
    <location>
        <begin position="903"/>
        <end position="921"/>
    </location>
</feature>
<comment type="similarity">
    <text evidence="2">Belongs to the ABC transporter superfamily. ABCC family. Conjugate transporter (TC 3.A.1.208) subfamily.</text>
</comment>
<dbReference type="EC" id="7.6.2.2" evidence="3"/>
<dbReference type="InterPro" id="IPR011527">
    <property type="entry name" value="ABC1_TM_dom"/>
</dbReference>
<name>A0A445FQJ4_GLYSO</name>
<evidence type="ECO:0000313" key="15">
    <source>
        <dbReference type="EMBL" id="RZB51170.1"/>
    </source>
</evidence>
<comment type="caution">
    <text evidence="15">The sequence shown here is derived from an EMBL/GenBank/DDBJ whole genome shotgun (WGS) entry which is preliminary data.</text>
</comment>
<feature type="transmembrane region" description="Helical" evidence="12">
    <location>
        <begin position="408"/>
        <end position="430"/>
    </location>
</feature>
<dbReference type="Pfam" id="PF00005">
    <property type="entry name" value="ABC_tran"/>
    <property type="match status" value="2"/>
</dbReference>
<evidence type="ECO:0000256" key="5">
    <source>
        <dbReference type="ARBA" id="ARBA00022692"/>
    </source>
</evidence>
<dbReference type="FunFam" id="3.40.50.300:FF:000169">
    <property type="entry name" value="ABC transporter C family member 3"/>
    <property type="match status" value="1"/>
</dbReference>
<dbReference type="PROSITE" id="PS50929">
    <property type="entry name" value="ABC_TM1F"/>
    <property type="match status" value="2"/>
</dbReference>
<comment type="subcellular location">
    <subcellularLocation>
        <location evidence="1">Membrane</location>
        <topology evidence="1">Multi-pass membrane protein</topology>
    </subcellularLocation>
</comment>
<evidence type="ECO:0000256" key="11">
    <source>
        <dbReference type="ARBA" id="ARBA00034018"/>
    </source>
</evidence>
<evidence type="ECO:0000313" key="16">
    <source>
        <dbReference type="Proteomes" id="UP000289340"/>
    </source>
</evidence>
<keyword evidence="16" id="KW-1185">Reference proteome</keyword>
<proteinExistence type="inferred from homology"/>
<gene>
    <name evidence="15" type="ORF">D0Y65_047833</name>
</gene>
<dbReference type="PROSITE" id="PS50893">
    <property type="entry name" value="ABC_TRANSPORTER_2"/>
    <property type="match status" value="2"/>
</dbReference>
<evidence type="ECO:0000256" key="12">
    <source>
        <dbReference type="SAM" id="Phobius"/>
    </source>
</evidence>
<feature type="domain" description="ABC transporter" evidence="13">
    <location>
        <begin position="497"/>
        <end position="720"/>
    </location>
</feature>
<organism evidence="15 16">
    <name type="scientific">Glycine soja</name>
    <name type="common">Wild soybean</name>
    <dbReference type="NCBI Taxonomy" id="3848"/>
    <lineage>
        <taxon>Eukaryota</taxon>
        <taxon>Viridiplantae</taxon>
        <taxon>Streptophyta</taxon>
        <taxon>Embryophyta</taxon>
        <taxon>Tracheophyta</taxon>
        <taxon>Spermatophyta</taxon>
        <taxon>Magnoliopsida</taxon>
        <taxon>eudicotyledons</taxon>
        <taxon>Gunneridae</taxon>
        <taxon>Pentapetalae</taxon>
        <taxon>rosids</taxon>
        <taxon>fabids</taxon>
        <taxon>Fabales</taxon>
        <taxon>Fabaceae</taxon>
        <taxon>Papilionoideae</taxon>
        <taxon>50 kb inversion clade</taxon>
        <taxon>NPAAA clade</taxon>
        <taxon>indigoferoid/millettioid clade</taxon>
        <taxon>Phaseoleae</taxon>
        <taxon>Glycine</taxon>
        <taxon>Glycine subgen. Soja</taxon>
    </lineage>
</organism>
<evidence type="ECO:0000256" key="3">
    <source>
        <dbReference type="ARBA" id="ARBA00012191"/>
    </source>
</evidence>
<dbReference type="Pfam" id="PF00664">
    <property type="entry name" value="ABC_membrane"/>
    <property type="match status" value="2"/>
</dbReference>
<dbReference type="InterPro" id="IPR003593">
    <property type="entry name" value="AAA+_ATPase"/>
</dbReference>
<dbReference type="InterPro" id="IPR027417">
    <property type="entry name" value="P-loop_NTPase"/>
</dbReference>
<sequence>NSEAQDPSFPRLLRIWWWVYAFVSCSCLVIDFVAYGKHVFLPVMYVISDIGSSITGLFLCYVGCCLNNMRKLAPLEEALLNGHSSVCNNSDSRETRVNKNLTRYSNAGFFSILTFSWISPLITLGNEKTLDHEDLPLLATDDSAYGVFPTFRNKLESECGSLRNVTTLKLAKVLFLSTWQGILLSGLFAFLYTCASYVGPFLIDIFVQYLNGEHKFKNEGYVLAMAFVAAKLVECLSQRHWMFRFQQVGVRMQSKLVAMIYAKGLTLSCQSKEVHSTGEIINLMSVDAERIGEFCWYMHDPWMCVLQVALALLILYRSVGVGSIAALAATVIVMLLNLPVASLQEKFQGKIMGFKDKRMKATSEILNSMRILKLQAWEMKFLSKIIQLRKTEETWLKKFLVGTAIVRFLFYNAPTFIAVVTFGACALIGIPLESGKILSPLATFRILQMPIYSLPDTISMIAQTKVSLERIASFLRLDEWKTDVVEKLPRDSSDKAIELVDGNFSWDLSSPNPTLKNVNLTVFHGMRVAVCGNVGSGKSSLLSCIVGEVPKISGTLKICGTKAYVSQSPWIQSGKIEDNILFGKEMDREKYDKVLEACSLTKDLEVLPFGDQTTIGEKGINLSGGQKQRVQIARALYQDSDVYLFDDPFSALDAHTGSHLFKECLLGLLKSKTVIYITHQVEFLSDADLILVMREGRITQSGKYNDILRSGTDFMELVGAHKAALSSIKSLERRPTFKTSTTTNEDTSSVSYFELDKNVVYDQNDMSDDIVEPKGQLVQEEEREKGRVGFNVYWKYITTAYGGALVPFKLLSTILTVAFQIASNYWMILATPMSATAEPDIGSFKLMVFYVALAIGSSIFTFARAFLAVIAGYKTATVIFNKMHLCIFRAPISYFDATPSGRILNRVFIVLFPVMAACIWYQRYYSASARELARLVGTCQAPVIQHFSETISGSTTIRSFEKESRFNDINMKLIDRYSQPKLYSATAIEWLNFRLDILSSLTFASCLVFLISFPNSMTDPGIAGLAVTYGLNLNTLQFNIIWSLCNLENKIISVERIFQYTSLPSEAPLVIHDNQPNYSWPSFGEVHIRDLQVRYAPHLPLVLRGLTCTFTAGAKTGIVGRTGSGKSALVQTLFRLIEPITGQILIDRINISLIGIHDLRSRLSIIPQDPTMFEGTVRTNLDPLEEYTDEQIWEALDMCQLGDEVRKKEGKLDSIVTENGENWSMGQRQLFCLGRVLLKKSKILVLDEATASVDTATDNTIQQTVKKFFSECTVITIAHRITSILDSDMVLFLNQGLIEEYDSPKKLLKNKSSSLAQLVAEYTRRSNSGFGN</sequence>
<keyword evidence="8" id="KW-1278">Translocase</keyword>
<evidence type="ECO:0000256" key="8">
    <source>
        <dbReference type="ARBA" id="ARBA00022967"/>
    </source>
</evidence>
<dbReference type="GO" id="GO:0016887">
    <property type="term" value="F:ATP hydrolysis activity"/>
    <property type="evidence" value="ECO:0007669"/>
    <property type="project" value="InterPro"/>
</dbReference>
<dbReference type="GO" id="GO:0016020">
    <property type="term" value="C:membrane"/>
    <property type="evidence" value="ECO:0007669"/>
    <property type="project" value="UniProtKB-SubCell"/>
</dbReference>
<accession>A0A445FQJ4</accession>
<feature type="transmembrane region" description="Helical" evidence="12">
    <location>
        <begin position="42"/>
        <end position="62"/>
    </location>
</feature>
<dbReference type="FunFam" id="1.20.1560.10:FF:000003">
    <property type="entry name" value="ABC transporter C family member 10"/>
    <property type="match status" value="1"/>
</dbReference>
<keyword evidence="6" id="KW-0547">Nucleotide-binding</keyword>
<dbReference type="InterPro" id="IPR003439">
    <property type="entry name" value="ABC_transporter-like_ATP-bd"/>
</dbReference>
<dbReference type="CDD" id="cd03250">
    <property type="entry name" value="ABCC_MRP_domain1"/>
    <property type="match status" value="1"/>
</dbReference>
<dbReference type="SUPFAM" id="SSF90123">
    <property type="entry name" value="ABC transporter transmembrane region"/>
    <property type="match status" value="2"/>
</dbReference>
<evidence type="ECO:0000256" key="9">
    <source>
        <dbReference type="ARBA" id="ARBA00022989"/>
    </source>
</evidence>
<keyword evidence="4" id="KW-0813">Transport</keyword>
<dbReference type="EMBL" id="QZWG01000018">
    <property type="protein sequence ID" value="RZB51170.1"/>
    <property type="molecule type" value="Genomic_DNA"/>
</dbReference>
<evidence type="ECO:0000256" key="1">
    <source>
        <dbReference type="ARBA" id="ARBA00004141"/>
    </source>
</evidence>
<dbReference type="CDD" id="cd18580">
    <property type="entry name" value="ABC_6TM_ABCC_D2"/>
    <property type="match status" value="1"/>
</dbReference>
<evidence type="ECO:0000259" key="14">
    <source>
        <dbReference type="PROSITE" id="PS50929"/>
    </source>
</evidence>
<dbReference type="GO" id="GO:0008559">
    <property type="term" value="F:ABC-type xenobiotic transporter activity"/>
    <property type="evidence" value="ECO:0007669"/>
    <property type="project" value="UniProtKB-EC"/>
</dbReference>
<dbReference type="PANTHER" id="PTHR24223">
    <property type="entry name" value="ATP-BINDING CASSETTE SUB-FAMILY C"/>
    <property type="match status" value="1"/>
</dbReference>
<keyword evidence="7" id="KW-0067">ATP-binding</keyword>
<keyword evidence="10 12" id="KW-0472">Membrane</keyword>
<evidence type="ECO:0000256" key="2">
    <source>
        <dbReference type="ARBA" id="ARBA00009726"/>
    </source>
</evidence>
<protein>
    <recommendedName>
        <fullName evidence="3">ABC-type xenobiotic transporter</fullName>
        <ecNumber evidence="3">7.6.2.2</ecNumber>
    </recommendedName>
</protein>
<evidence type="ECO:0000256" key="7">
    <source>
        <dbReference type="ARBA" id="ARBA00022840"/>
    </source>
</evidence>
<evidence type="ECO:0000256" key="4">
    <source>
        <dbReference type="ARBA" id="ARBA00022448"/>
    </source>
</evidence>
<dbReference type="PANTHER" id="PTHR24223:SF348">
    <property type="entry name" value="ABC-TYPE XENOBIOTIC TRANSPORTER"/>
    <property type="match status" value="1"/>
</dbReference>